<dbReference type="InterPro" id="IPR051599">
    <property type="entry name" value="Cell_Envelope_Assoc"/>
</dbReference>
<dbReference type="KEGG" id="nwl:NWFMUON74_37810"/>
<evidence type="ECO:0000256" key="1">
    <source>
        <dbReference type="SAM" id="Phobius"/>
    </source>
</evidence>
<keyword evidence="1" id="KW-0812">Transmembrane</keyword>
<feature type="transmembrane region" description="Helical" evidence="1">
    <location>
        <begin position="39"/>
        <end position="61"/>
    </location>
</feature>
<proteinExistence type="predicted"/>
<feature type="transmembrane region" description="Helical" evidence="1">
    <location>
        <begin position="6"/>
        <end position="27"/>
    </location>
</feature>
<dbReference type="CDD" id="cd06259">
    <property type="entry name" value="YdcF-like"/>
    <property type="match status" value="1"/>
</dbReference>
<dbReference type="RefSeq" id="WP_187683166.1">
    <property type="nucleotide sequence ID" value="NZ_AP023396.1"/>
</dbReference>
<feature type="transmembrane region" description="Helical" evidence="1">
    <location>
        <begin position="99"/>
        <end position="122"/>
    </location>
</feature>
<dbReference type="PANTHER" id="PTHR30336">
    <property type="entry name" value="INNER MEMBRANE PROTEIN, PROBABLE PERMEASE"/>
    <property type="match status" value="1"/>
</dbReference>
<evidence type="ECO:0000313" key="3">
    <source>
        <dbReference type="EMBL" id="BCK56009.1"/>
    </source>
</evidence>
<dbReference type="PANTHER" id="PTHR30336:SF4">
    <property type="entry name" value="ENVELOPE BIOGENESIS FACTOR ELYC"/>
    <property type="match status" value="1"/>
</dbReference>
<protein>
    <recommendedName>
        <fullName evidence="2">DUF218 domain-containing protein</fullName>
    </recommendedName>
</protein>
<keyword evidence="1" id="KW-1133">Transmembrane helix</keyword>
<evidence type="ECO:0000259" key="2">
    <source>
        <dbReference type="Pfam" id="PF02698"/>
    </source>
</evidence>
<dbReference type="AlphaFoldDB" id="A0A7G1KQ74"/>
<reference evidence="3 4" key="1">
    <citation type="submission" date="2020-08" db="EMBL/GenBank/DDBJ databases">
        <title>Genome Sequencing of Nocardia wallacei strain FMUON74 and assembly.</title>
        <authorList>
            <person name="Toyokawa M."/>
            <person name="Uesaka K."/>
        </authorList>
    </citation>
    <scope>NUCLEOTIDE SEQUENCE [LARGE SCALE GENOMIC DNA]</scope>
    <source>
        <strain evidence="3 4">FMUON74</strain>
    </source>
</reference>
<dbReference type="GO" id="GO:0000270">
    <property type="term" value="P:peptidoglycan metabolic process"/>
    <property type="evidence" value="ECO:0007669"/>
    <property type="project" value="TreeGrafter"/>
</dbReference>
<dbReference type="Pfam" id="PF02698">
    <property type="entry name" value="DUF218"/>
    <property type="match status" value="1"/>
</dbReference>
<accession>A0A7G1KQ74</accession>
<feature type="transmembrane region" description="Helical" evidence="1">
    <location>
        <begin position="331"/>
        <end position="349"/>
    </location>
</feature>
<dbReference type="InterPro" id="IPR003848">
    <property type="entry name" value="DUF218"/>
</dbReference>
<keyword evidence="4" id="KW-1185">Reference proteome</keyword>
<evidence type="ECO:0000313" key="4">
    <source>
        <dbReference type="Proteomes" id="UP000516173"/>
    </source>
</evidence>
<name>A0A7G1KQ74_9NOCA</name>
<keyword evidence="1" id="KW-0472">Membrane</keyword>
<organism evidence="3 4">
    <name type="scientific">Nocardia wallacei</name>
    <dbReference type="NCBI Taxonomy" id="480035"/>
    <lineage>
        <taxon>Bacteria</taxon>
        <taxon>Bacillati</taxon>
        <taxon>Actinomycetota</taxon>
        <taxon>Actinomycetes</taxon>
        <taxon>Mycobacteriales</taxon>
        <taxon>Nocardiaceae</taxon>
        <taxon>Nocardia</taxon>
    </lineage>
</organism>
<feature type="domain" description="DUF218" evidence="2">
    <location>
        <begin position="170"/>
        <end position="319"/>
    </location>
</feature>
<dbReference type="Gene3D" id="3.40.50.620">
    <property type="entry name" value="HUPs"/>
    <property type="match status" value="1"/>
</dbReference>
<dbReference type="InterPro" id="IPR014729">
    <property type="entry name" value="Rossmann-like_a/b/a_fold"/>
</dbReference>
<sequence>MQTTVVQLIAGVAVASSGVALAFAGAVRVVSEPRRLSTGFVLLAAVVLLGAGAAVVVAGLIPATSPGGGAVALVAVPLAVAGIGLIVNGLGLMRRDGIAPLTATPVVVGAGLLFLLAAAAMVESGPRVPSWAGRVTVIAIVAGVYLVVHMIAFGGYALLYGTLPVRPEADAVVILGCGLDRRSVTPLLAARLDRGIAVYDVAVRSGHDPVVVTCGGQGPDEATTEADAMARYLVAAGVPPHSVIRERHSRNTAENLRNCLRELELRGIPAHDLRMTVVTSNFHVLRAAALTRRLGIDAQVVGSATAAYFLPAAFLREFVAVLATHYRRSHLAVAAIILIALLAIITDLATQP</sequence>
<dbReference type="GeneID" id="80348295"/>
<dbReference type="EMBL" id="AP023396">
    <property type="protein sequence ID" value="BCK56009.1"/>
    <property type="molecule type" value="Genomic_DNA"/>
</dbReference>
<gene>
    <name evidence="3" type="ORF">NWFMUON74_37810</name>
</gene>
<feature type="transmembrane region" description="Helical" evidence="1">
    <location>
        <begin position="134"/>
        <end position="159"/>
    </location>
</feature>
<dbReference type="GO" id="GO:0005886">
    <property type="term" value="C:plasma membrane"/>
    <property type="evidence" value="ECO:0007669"/>
    <property type="project" value="TreeGrafter"/>
</dbReference>
<dbReference type="Proteomes" id="UP000516173">
    <property type="component" value="Chromosome"/>
</dbReference>
<dbReference type="GO" id="GO:0043164">
    <property type="term" value="P:Gram-negative-bacterium-type cell wall biogenesis"/>
    <property type="evidence" value="ECO:0007669"/>
    <property type="project" value="TreeGrafter"/>
</dbReference>
<feature type="transmembrane region" description="Helical" evidence="1">
    <location>
        <begin position="67"/>
        <end position="87"/>
    </location>
</feature>